<feature type="binding site" evidence="9">
    <location>
        <position position="113"/>
    </location>
    <ligand>
        <name>4-amino-2-methyl-5-(diphosphooxymethyl)pyrimidine</name>
        <dbReference type="ChEBI" id="CHEBI:57841"/>
    </ligand>
</feature>
<dbReference type="FunFam" id="3.20.20.70:FF:000096">
    <property type="entry name" value="Thiamine-phosphate synthase"/>
    <property type="match status" value="1"/>
</dbReference>
<name>A0A8I1DFE2_THEIN</name>
<feature type="binding site" evidence="9">
    <location>
        <begin position="40"/>
        <end position="44"/>
    </location>
    <ligand>
        <name>4-amino-2-methyl-5-(diphosphooxymethyl)pyrimidine</name>
        <dbReference type="ChEBI" id="CHEBI:57841"/>
    </ligand>
</feature>
<gene>
    <name evidence="9" type="primary">thiE</name>
    <name evidence="13" type="ORF">I8U20_05330</name>
</gene>
<dbReference type="Pfam" id="PF02581">
    <property type="entry name" value="TMP-TENI"/>
    <property type="match status" value="1"/>
</dbReference>
<proteinExistence type="inferred from homology"/>
<dbReference type="GO" id="GO:0009228">
    <property type="term" value="P:thiamine biosynthetic process"/>
    <property type="evidence" value="ECO:0007669"/>
    <property type="project" value="UniProtKB-KW"/>
</dbReference>
<dbReference type="EMBL" id="JAECVW010000002">
    <property type="protein sequence ID" value="MBH8594751.1"/>
    <property type="molecule type" value="Genomic_DNA"/>
</dbReference>
<dbReference type="InterPro" id="IPR036206">
    <property type="entry name" value="ThiamineP_synth_sf"/>
</dbReference>
<accession>A0A8I1DFE2</accession>
<keyword evidence="2 9" id="KW-0808">Transferase</keyword>
<evidence type="ECO:0000256" key="9">
    <source>
        <dbReference type="HAMAP-Rule" id="MF_00097"/>
    </source>
</evidence>
<dbReference type="PANTHER" id="PTHR20857:SF15">
    <property type="entry name" value="THIAMINE-PHOSPHATE SYNTHASE"/>
    <property type="match status" value="1"/>
</dbReference>
<feature type="binding site" evidence="9">
    <location>
        <position position="142"/>
    </location>
    <ligand>
        <name>4-amino-2-methyl-5-(diphosphooxymethyl)pyrimidine</name>
        <dbReference type="ChEBI" id="CHEBI:57841"/>
    </ligand>
</feature>
<feature type="binding site" evidence="9">
    <location>
        <position position="75"/>
    </location>
    <ligand>
        <name>Mg(2+)</name>
        <dbReference type="ChEBI" id="CHEBI:18420"/>
    </ligand>
</feature>
<organism evidence="13 14">
    <name type="scientific">Thermoactinomyces intermedius</name>
    <dbReference type="NCBI Taxonomy" id="2024"/>
    <lineage>
        <taxon>Bacteria</taxon>
        <taxon>Bacillati</taxon>
        <taxon>Bacillota</taxon>
        <taxon>Bacilli</taxon>
        <taxon>Bacillales</taxon>
        <taxon>Thermoactinomycetaceae</taxon>
        <taxon>Thermoactinomyces</taxon>
    </lineage>
</organism>
<evidence type="ECO:0000256" key="3">
    <source>
        <dbReference type="ARBA" id="ARBA00022723"/>
    </source>
</evidence>
<evidence type="ECO:0000256" key="4">
    <source>
        <dbReference type="ARBA" id="ARBA00022842"/>
    </source>
</evidence>
<keyword evidence="4 9" id="KW-0460">Magnesium</keyword>
<comment type="cofactor">
    <cofactor evidence="9">
        <name>Mg(2+)</name>
        <dbReference type="ChEBI" id="CHEBI:18420"/>
    </cofactor>
    <text evidence="9">Binds 1 Mg(2+) ion per subunit.</text>
</comment>
<comment type="pathway">
    <text evidence="1 9 11">Cofactor biosynthesis; thiamine diphosphate biosynthesis; thiamine phosphate from 4-amino-2-methyl-5-diphosphomethylpyrimidine and 4-methyl-5-(2-phosphoethyl)-thiazole: step 1/1.</text>
</comment>
<feature type="binding site" evidence="9">
    <location>
        <begin position="139"/>
        <end position="141"/>
    </location>
    <ligand>
        <name>2-[(2R,5Z)-2-carboxy-4-methylthiazol-5(2H)-ylidene]ethyl phosphate</name>
        <dbReference type="ChEBI" id="CHEBI:62899"/>
    </ligand>
</feature>
<dbReference type="InterPro" id="IPR034291">
    <property type="entry name" value="TMP_synthase"/>
</dbReference>
<feature type="binding site" evidence="9">
    <location>
        <position position="74"/>
    </location>
    <ligand>
        <name>4-amino-2-methyl-5-(diphosphooxymethyl)pyrimidine</name>
        <dbReference type="ChEBI" id="CHEBI:57841"/>
    </ligand>
</feature>
<dbReference type="Proteomes" id="UP000633619">
    <property type="component" value="Unassembled WGS sequence"/>
</dbReference>
<dbReference type="InterPro" id="IPR022998">
    <property type="entry name" value="ThiamineP_synth_TenI"/>
</dbReference>
<feature type="domain" description="Thiamine phosphate synthase/TenI" evidence="12">
    <location>
        <begin position="10"/>
        <end position="195"/>
    </location>
</feature>
<sequence>MKWSDDVLSVYFIMGTQDCSGRSPENILEEAIHGGITCFQFREKHPDLHMHQVVDLGFRLRAICQKHQIPFIVNDRVDLALILEADGVHIGQEDLPAFHVRKLIGKERILGVSARTETEALEAVQNGADYIGVGPMFATKSKSDAGHPVGPETITRIRSVVGETFPIVGIGGINRQNARQVREAGANGVAVISAIAQSRSPRQAAEALKNR</sequence>
<dbReference type="SUPFAM" id="SSF51391">
    <property type="entry name" value="Thiamin phosphate synthase"/>
    <property type="match status" value="1"/>
</dbReference>
<feature type="binding site" evidence="9">
    <location>
        <position position="172"/>
    </location>
    <ligand>
        <name>2-[(2R,5Z)-2-carboxy-4-methylthiazol-5(2H)-ylidene]ethyl phosphate</name>
        <dbReference type="ChEBI" id="CHEBI:62899"/>
    </ligand>
</feature>
<dbReference type="UniPathway" id="UPA00060">
    <property type="reaction ID" value="UER00141"/>
</dbReference>
<dbReference type="HAMAP" id="MF_00097">
    <property type="entry name" value="TMP_synthase"/>
    <property type="match status" value="1"/>
</dbReference>
<feature type="binding site" evidence="9">
    <location>
        <position position="94"/>
    </location>
    <ligand>
        <name>Mg(2+)</name>
        <dbReference type="ChEBI" id="CHEBI:18420"/>
    </ligand>
</feature>
<dbReference type="GO" id="GO:0009229">
    <property type="term" value="P:thiamine diphosphate biosynthetic process"/>
    <property type="evidence" value="ECO:0007669"/>
    <property type="project" value="UniProtKB-UniRule"/>
</dbReference>
<dbReference type="Gene3D" id="3.20.20.70">
    <property type="entry name" value="Aldolase class I"/>
    <property type="match status" value="1"/>
</dbReference>
<keyword evidence="3 9" id="KW-0479">Metal-binding</keyword>
<evidence type="ECO:0000256" key="11">
    <source>
        <dbReference type="RuleBase" id="RU004253"/>
    </source>
</evidence>
<dbReference type="GO" id="GO:0004789">
    <property type="term" value="F:thiamine-phosphate diphosphorylase activity"/>
    <property type="evidence" value="ECO:0007669"/>
    <property type="project" value="UniProtKB-UniRule"/>
</dbReference>
<reference evidence="13 14" key="1">
    <citation type="submission" date="2020-12" db="EMBL/GenBank/DDBJ databases">
        <title>WGS of Thermoactinomyces spp.</title>
        <authorList>
            <person name="Cheng K."/>
        </authorList>
    </citation>
    <scope>NUCLEOTIDE SEQUENCE [LARGE SCALE GENOMIC DNA]</scope>
    <source>
        <strain evidence="14">CICC 10671\DSM 43846</strain>
    </source>
</reference>
<feature type="binding site" evidence="9">
    <location>
        <begin position="192"/>
        <end position="193"/>
    </location>
    <ligand>
        <name>2-[(2R,5Z)-2-carboxy-4-methylthiazol-5(2H)-ylidene]ethyl phosphate</name>
        <dbReference type="ChEBI" id="CHEBI:62899"/>
    </ligand>
</feature>
<dbReference type="InterPro" id="IPR013785">
    <property type="entry name" value="Aldolase_TIM"/>
</dbReference>
<comment type="catalytic activity">
    <reaction evidence="6 9 10">
        <text>4-methyl-5-(2-phosphooxyethyl)-thiazole + 4-amino-2-methyl-5-(diphosphooxymethyl)pyrimidine + H(+) = thiamine phosphate + diphosphate</text>
        <dbReference type="Rhea" id="RHEA:22328"/>
        <dbReference type="ChEBI" id="CHEBI:15378"/>
        <dbReference type="ChEBI" id="CHEBI:33019"/>
        <dbReference type="ChEBI" id="CHEBI:37575"/>
        <dbReference type="ChEBI" id="CHEBI:57841"/>
        <dbReference type="ChEBI" id="CHEBI:58296"/>
        <dbReference type="EC" id="2.5.1.3"/>
    </reaction>
</comment>
<comment type="catalytic activity">
    <reaction evidence="8 9 10">
        <text>2-[(2R,5Z)-2-carboxy-4-methylthiazol-5(2H)-ylidene]ethyl phosphate + 4-amino-2-methyl-5-(diphosphooxymethyl)pyrimidine + 2 H(+) = thiamine phosphate + CO2 + diphosphate</text>
        <dbReference type="Rhea" id="RHEA:47844"/>
        <dbReference type="ChEBI" id="CHEBI:15378"/>
        <dbReference type="ChEBI" id="CHEBI:16526"/>
        <dbReference type="ChEBI" id="CHEBI:33019"/>
        <dbReference type="ChEBI" id="CHEBI:37575"/>
        <dbReference type="ChEBI" id="CHEBI:57841"/>
        <dbReference type="ChEBI" id="CHEBI:62899"/>
        <dbReference type="EC" id="2.5.1.3"/>
    </reaction>
</comment>
<dbReference type="CDD" id="cd00564">
    <property type="entry name" value="TMP_TenI"/>
    <property type="match status" value="1"/>
</dbReference>
<evidence type="ECO:0000256" key="2">
    <source>
        <dbReference type="ARBA" id="ARBA00022679"/>
    </source>
</evidence>
<dbReference type="GO" id="GO:0005737">
    <property type="term" value="C:cytoplasm"/>
    <property type="evidence" value="ECO:0007669"/>
    <property type="project" value="TreeGrafter"/>
</dbReference>
<evidence type="ECO:0000256" key="10">
    <source>
        <dbReference type="RuleBase" id="RU003826"/>
    </source>
</evidence>
<evidence type="ECO:0000256" key="8">
    <source>
        <dbReference type="ARBA" id="ARBA00047883"/>
    </source>
</evidence>
<keyword evidence="14" id="KW-1185">Reference proteome</keyword>
<evidence type="ECO:0000256" key="6">
    <source>
        <dbReference type="ARBA" id="ARBA00047334"/>
    </source>
</evidence>
<evidence type="ECO:0000256" key="1">
    <source>
        <dbReference type="ARBA" id="ARBA00005165"/>
    </source>
</evidence>
<dbReference type="GO" id="GO:0000287">
    <property type="term" value="F:magnesium ion binding"/>
    <property type="evidence" value="ECO:0007669"/>
    <property type="project" value="UniProtKB-UniRule"/>
</dbReference>
<comment type="catalytic activity">
    <reaction evidence="7 9 10">
        <text>2-(2-carboxy-4-methylthiazol-5-yl)ethyl phosphate + 4-amino-2-methyl-5-(diphosphooxymethyl)pyrimidine + 2 H(+) = thiamine phosphate + CO2 + diphosphate</text>
        <dbReference type="Rhea" id="RHEA:47848"/>
        <dbReference type="ChEBI" id="CHEBI:15378"/>
        <dbReference type="ChEBI" id="CHEBI:16526"/>
        <dbReference type="ChEBI" id="CHEBI:33019"/>
        <dbReference type="ChEBI" id="CHEBI:37575"/>
        <dbReference type="ChEBI" id="CHEBI:57841"/>
        <dbReference type="ChEBI" id="CHEBI:62890"/>
        <dbReference type="EC" id="2.5.1.3"/>
    </reaction>
</comment>
<protein>
    <recommendedName>
        <fullName evidence="9">Thiamine-phosphate synthase</fullName>
        <shortName evidence="9">TP synthase</shortName>
        <shortName evidence="9">TPS</shortName>
        <ecNumber evidence="9">2.5.1.3</ecNumber>
    </recommendedName>
    <alternativeName>
        <fullName evidence="9">Thiamine-phosphate pyrophosphorylase</fullName>
        <shortName evidence="9">TMP pyrophosphorylase</shortName>
        <shortName evidence="9">TMP-PPase</shortName>
    </alternativeName>
</protein>
<dbReference type="AlphaFoldDB" id="A0A8I1DFE2"/>
<comment type="similarity">
    <text evidence="9 10">Belongs to the thiamine-phosphate synthase family.</text>
</comment>
<dbReference type="PANTHER" id="PTHR20857">
    <property type="entry name" value="THIAMINE-PHOSPHATE PYROPHOSPHORYLASE"/>
    <property type="match status" value="1"/>
</dbReference>
<evidence type="ECO:0000313" key="14">
    <source>
        <dbReference type="Proteomes" id="UP000633619"/>
    </source>
</evidence>
<comment type="caution">
    <text evidence="13">The sequence shown here is derived from an EMBL/GenBank/DDBJ whole genome shotgun (WGS) entry which is preliminary data.</text>
</comment>
<keyword evidence="5 9" id="KW-0784">Thiamine biosynthesis</keyword>
<evidence type="ECO:0000313" key="13">
    <source>
        <dbReference type="EMBL" id="MBH8594751.1"/>
    </source>
</evidence>
<comment type="function">
    <text evidence="9">Condenses 4-methyl-5-(beta-hydroxyethyl)thiazole monophosphate (THZ-P) and 2-methyl-4-amino-5-hydroxymethyl pyrimidine pyrophosphate (HMP-PP) to form thiamine monophosphate (TMP).</text>
</comment>
<dbReference type="RefSeq" id="WP_181731974.1">
    <property type="nucleotide sequence ID" value="NZ_JACEIR010000004.1"/>
</dbReference>
<dbReference type="NCBIfam" id="TIGR00693">
    <property type="entry name" value="thiE"/>
    <property type="match status" value="1"/>
</dbReference>
<evidence type="ECO:0000256" key="7">
    <source>
        <dbReference type="ARBA" id="ARBA00047851"/>
    </source>
</evidence>
<evidence type="ECO:0000256" key="5">
    <source>
        <dbReference type="ARBA" id="ARBA00022977"/>
    </source>
</evidence>
<dbReference type="EC" id="2.5.1.3" evidence="9"/>
<evidence type="ECO:0000259" key="12">
    <source>
        <dbReference type="Pfam" id="PF02581"/>
    </source>
</evidence>